<keyword evidence="2" id="KW-1185">Reference proteome</keyword>
<dbReference type="Proteomes" id="UP000002762">
    <property type="component" value="Unassembled WGS sequence"/>
</dbReference>
<dbReference type="HOGENOM" id="CLU_2497545_0_0_1"/>
<accession>J4KPM1</accession>
<sequence length="86" mass="9959">MVDFLKKTYAHCVNAAQVWLYKEQQAVRFVNLKPIIVISDELQSVATSSLNHDFNSTLNTKHRSELNPSTWDSVQLKIRQLVLKME</sequence>
<dbReference type="GeneID" id="19886486"/>
<protein>
    <submittedName>
        <fullName evidence="1">Uncharacterized protein</fullName>
    </submittedName>
</protein>
<name>J4KPM1_BEAB2</name>
<organism evidence="1 2">
    <name type="scientific">Beauveria bassiana (strain ARSEF 2860)</name>
    <name type="common">White muscardine disease fungus</name>
    <name type="synonym">Tritirachium shiotae</name>
    <dbReference type="NCBI Taxonomy" id="655819"/>
    <lineage>
        <taxon>Eukaryota</taxon>
        <taxon>Fungi</taxon>
        <taxon>Dikarya</taxon>
        <taxon>Ascomycota</taxon>
        <taxon>Pezizomycotina</taxon>
        <taxon>Sordariomycetes</taxon>
        <taxon>Hypocreomycetidae</taxon>
        <taxon>Hypocreales</taxon>
        <taxon>Cordycipitaceae</taxon>
        <taxon>Beauveria</taxon>
    </lineage>
</organism>
<evidence type="ECO:0000313" key="2">
    <source>
        <dbReference type="Proteomes" id="UP000002762"/>
    </source>
</evidence>
<dbReference type="EMBL" id="JH725156">
    <property type="protein sequence ID" value="EJP67694.1"/>
    <property type="molecule type" value="Genomic_DNA"/>
</dbReference>
<dbReference type="AlphaFoldDB" id="J4KPM1"/>
<dbReference type="InParanoid" id="J4KPM1"/>
<reference evidence="1 2" key="1">
    <citation type="journal article" date="2012" name="Sci. Rep.">
        <title>Genomic perspectives on the evolution of fungal entomopathogenicity in Beauveria bassiana.</title>
        <authorList>
            <person name="Xiao G."/>
            <person name="Ying S.H."/>
            <person name="Zheng P."/>
            <person name="Wang Z.L."/>
            <person name="Zhang S."/>
            <person name="Xie X.Q."/>
            <person name="Shang Y."/>
            <person name="St Leger R.J."/>
            <person name="Zhao G.P."/>
            <person name="Wang C."/>
            <person name="Feng M.G."/>
        </authorList>
    </citation>
    <scope>NUCLEOTIDE SEQUENCE [LARGE SCALE GENOMIC DNA]</scope>
    <source>
        <strain evidence="1 2">ARSEF 2860</strain>
    </source>
</reference>
<gene>
    <name evidence="1" type="ORF">BBA_03474</name>
</gene>
<dbReference type="RefSeq" id="XP_008596793.1">
    <property type="nucleotide sequence ID" value="XM_008598571.1"/>
</dbReference>
<evidence type="ECO:0000313" key="1">
    <source>
        <dbReference type="EMBL" id="EJP67694.1"/>
    </source>
</evidence>
<proteinExistence type="predicted"/>